<evidence type="ECO:0000313" key="3">
    <source>
        <dbReference type="Proteomes" id="UP001233172"/>
    </source>
</evidence>
<feature type="region of interest" description="Disordered" evidence="1">
    <location>
        <begin position="49"/>
        <end position="85"/>
    </location>
</feature>
<proteinExistence type="predicted"/>
<reference evidence="2" key="2">
    <citation type="submission" date="2023-04" db="EMBL/GenBank/DDBJ databases">
        <authorList>
            <person name="Bu L."/>
            <person name="Lu L."/>
            <person name="Laidemitt M.R."/>
            <person name="Zhang S.M."/>
            <person name="Mutuku M."/>
            <person name="Mkoji G."/>
            <person name="Steinauer M."/>
            <person name="Loker E.S."/>
        </authorList>
    </citation>
    <scope>NUCLEOTIDE SEQUENCE</scope>
    <source>
        <strain evidence="2">KasaAsao</strain>
        <tissue evidence="2">Whole Snail</tissue>
    </source>
</reference>
<comment type="caution">
    <text evidence="2">The sequence shown here is derived from an EMBL/GenBank/DDBJ whole genome shotgun (WGS) entry which is preliminary data.</text>
</comment>
<dbReference type="AlphaFoldDB" id="A0AAD8B4S7"/>
<organism evidence="2 3">
    <name type="scientific">Biomphalaria pfeifferi</name>
    <name type="common">Bloodfluke planorb</name>
    <name type="synonym">Freshwater snail</name>
    <dbReference type="NCBI Taxonomy" id="112525"/>
    <lineage>
        <taxon>Eukaryota</taxon>
        <taxon>Metazoa</taxon>
        <taxon>Spiralia</taxon>
        <taxon>Lophotrochozoa</taxon>
        <taxon>Mollusca</taxon>
        <taxon>Gastropoda</taxon>
        <taxon>Heterobranchia</taxon>
        <taxon>Euthyneura</taxon>
        <taxon>Panpulmonata</taxon>
        <taxon>Hygrophila</taxon>
        <taxon>Lymnaeoidea</taxon>
        <taxon>Planorbidae</taxon>
        <taxon>Biomphalaria</taxon>
    </lineage>
</organism>
<name>A0AAD8B4S7_BIOPF</name>
<accession>A0AAD8B4S7</accession>
<gene>
    <name evidence="2" type="ORF">Bpfe_023049</name>
</gene>
<keyword evidence="3" id="KW-1185">Reference proteome</keyword>
<reference evidence="2" key="1">
    <citation type="journal article" date="2023" name="PLoS Negl. Trop. Dis.">
        <title>A genome sequence for Biomphalaria pfeifferi, the major vector snail for the human-infecting parasite Schistosoma mansoni.</title>
        <authorList>
            <person name="Bu L."/>
            <person name="Lu L."/>
            <person name="Laidemitt M.R."/>
            <person name="Zhang S.M."/>
            <person name="Mutuku M."/>
            <person name="Mkoji G."/>
            <person name="Steinauer M."/>
            <person name="Loker E.S."/>
        </authorList>
    </citation>
    <scope>NUCLEOTIDE SEQUENCE</scope>
    <source>
        <strain evidence="2">KasaAsao</strain>
    </source>
</reference>
<sequence>MTIAHALKDKTACPSVSICQHRQSVWAPVEKQPLDVTIKGHLLHPTSFYRPPRPHVADINHPSYHSRSGCPTPSDDWQARSQDCN</sequence>
<dbReference type="EMBL" id="JASAOG010000150">
    <property type="protein sequence ID" value="KAK0047497.1"/>
    <property type="molecule type" value="Genomic_DNA"/>
</dbReference>
<evidence type="ECO:0000313" key="2">
    <source>
        <dbReference type="EMBL" id="KAK0047497.1"/>
    </source>
</evidence>
<evidence type="ECO:0000256" key="1">
    <source>
        <dbReference type="SAM" id="MobiDB-lite"/>
    </source>
</evidence>
<protein>
    <submittedName>
        <fullName evidence="2">Uncharacterized protein</fullName>
    </submittedName>
</protein>
<dbReference type="Proteomes" id="UP001233172">
    <property type="component" value="Unassembled WGS sequence"/>
</dbReference>